<dbReference type="InterPro" id="IPR036236">
    <property type="entry name" value="Znf_C2H2_sf"/>
</dbReference>
<evidence type="ECO:0000313" key="4">
    <source>
        <dbReference type="EMBL" id="CAH9091140.1"/>
    </source>
</evidence>
<keyword evidence="6" id="KW-1185">Reference proteome</keyword>
<feature type="compositionally biased region" description="Basic and acidic residues" evidence="2">
    <location>
        <begin position="1"/>
        <end position="11"/>
    </location>
</feature>
<comment type="caution">
    <text evidence="5">The sequence shown here is derived from an EMBL/GenBank/DDBJ whole genome shotgun (WGS) entry which is preliminary data.</text>
</comment>
<organism evidence="5 6">
    <name type="scientific">Cuscuta epithymum</name>
    <dbReference type="NCBI Taxonomy" id="186058"/>
    <lineage>
        <taxon>Eukaryota</taxon>
        <taxon>Viridiplantae</taxon>
        <taxon>Streptophyta</taxon>
        <taxon>Embryophyta</taxon>
        <taxon>Tracheophyta</taxon>
        <taxon>Spermatophyta</taxon>
        <taxon>Magnoliopsida</taxon>
        <taxon>eudicotyledons</taxon>
        <taxon>Gunneridae</taxon>
        <taxon>Pentapetalae</taxon>
        <taxon>asterids</taxon>
        <taxon>lamiids</taxon>
        <taxon>Solanales</taxon>
        <taxon>Convolvulaceae</taxon>
        <taxon>Cuscuteae</taxon>
        <taxon>Cuscuta</taxon>
        <taxon>Cuscuta subgen. Cuscuta</taxon>
    </lineage>
</organism>
<accession>A0AAV0GLB3</accession>
<evidence type="ECO:0000259" key="3">
    <source>
        <dbReference type="PROSITE" id="PS50157"/>
    </source>
</evidence>
<dbReference type="PANTHER" id="PTHR47593:SF8">
    <property type="entry name" value="OS12G0581900 PROTEIN"/>
    <property type="match status" value="1"/>
</dbReference>
<feature type="domain" description="C2H2-type" evidence="3">
    <location>
        <begin position="38"/>
        <end position="65"/>
    </location>
</feature>
<evidence type="ECO:0000256" key="1">
    <source>
        <dbReference type="PROSITE-ProRule" id="PRU00042"/>
    </source>
</evidence>
<dbReference type="GO" id="GO:0008270">
    <property type="term" value="F:zinc ion binding"/>
    <property type="evidence" value="ECO:0007669"/>
    <property type="project" value="UniProtKB-KW"/>
</dbReference>
<dbReference type="PROSITE" id="PS50157">
    <property type="entry name" value="ZINC_FINGER_C2H2_2"/>
    <property type="match status" value="1"/>
</dbReference>
<dbReference type="InterPro" id="IPR053266">
    <property type="entry name" value="Zinc_finger_protein_7"/>
</dbReference>
<feature type="region of interest" description="Disordered" evidence="2">
    <location>
        <begin position="109"/>
        <end position="128"/>
    </location>
</feature>
<evidence type="ECO:0000313" key="5">
    <source>
        <dbReference type="EMBL" id="CAH9147945.1"/>
    </source>
</evidence>
<dbReference type="EMBL" id="CAMAPF010001141">
    <property type="protein sequence ID" value="CAH9147945.1"/>
    <property type="molecule type" value="Genomic_DNA"/>
</dbReference>
<dbReference type="PROSITE" id="PS00028">
    <property type="entry name" value="ZINC_FINGER_C2H2_1"/>
    <property type="match status" value="1"/>
</dbReference>
<name>A0AAV0GLB3_9ASTE</name>
<keyword evidence="1" id="KW-0479">Metal-binding</keyword>
<sequence length="163" mass="18057">MRSEHRDHEATIHGSGEWLSLGMGGESTPSNPASPKLFSCNFCMRKFYSSQALGGHQNAHKKERGALKKYNLVGMAFHNPMLRSMGVIHHGIMHGQGRDNGNGSITVTKFGKPPNTRLSVSGLSDPMDKTADSTWPRSFWFNPQEAEEQSSSYPNKLDLNLKL</sequence>
<gene>
    <name evidence="4" type="ORF">CEPIT_LOCUS11569</name>
    <name evidence="5" type="ORF">CEPIT_LOCUS44120</name>
</gene>
<dbReference type="PANTHER" id="PTHR47593">
    <property type="entry name" value="ZINC FINGER PROTEIN 4-LIKE"/>
    <property type="match status" value="1"/>
</dbReference>
<dbReference type="Proteomes" id="UP001152523">
    <property type="component" value="Unassembled WGS sequence"/>
</dbReference>
<feature type="region of interest" description="Disordered" evidence="2">
    <location>
        <begin position="1"/>
        <end position="32"/>
    </location>
</feature>
<reference evidence="5" key="1">
    <citation type="submission" date="2022-07" db="EMBL/GenBank/DDBJ databases">
        <authorList>
            <person name="Macas J."/>
            <person name="Novak P."/>
            <person name="Neumann P."/>
        </authorList>
    </citation>
    <scope>NUCLEOTIDE SEQUENCE</scope>
</reference>
<keyword evidence="1" id="KW-0863">Zinc-finger</keyword>
<dbReference type="Gene3D" id="3.30.160.60">
    <property type="entry name" value="Classic Zinc Finger"/>
    <property type="match status" value="1"/>
</dbReference>
<dbReference type="AlphaFoldDB" id="A0AAV0GLB3"/>
<dbReference type="SUPFAM" id="SSF57667">
    <property type="entry name" value="beta-beta-alpha zinc fingers"/>
    <property type="match status" value="1"/>
</dbReference>
<dbReference type="EMBL" id="CAMAPF010000066">
    <property type="protein sequence ID" value="CAH9091140.1"/>
    <property type="molecule type" value="Genomic_DNA"/>
</dbReference>
<proteinExistence type="predicted"/>
<protein>
    <recommendedName>
        <fullName evidence="3">C2H2-type domain-containing protein</fullName>
    </recommendedName>
</protein>
<evidence type="ECO:0000256" key="2">
    <source>
        <dbReference type="SAM" id="MobiDB-lite"/>
    </source>
</evidence>
<dbReference type="InterPro" id="IPR013087">
    <property type="entry name" value="Znf_C2H2_type"/>
</dbReference>
<evidence type="ECO:0000313" key="6">
    <source>
        <dbReference type="Proteomes" id="UP001152523"/>
    </source>
</evidence>
<keyword evidence="1" id="KW-0862">Zinc</keyword>